<dbReference type="EMBL" id="MTKT01001810">
    <property type="protein sequence ID" value="OWM83854.1"/>
    <property type="molecule type" value="Genomic_DNA"/>
</dbReference>
<dbReference type="AlphaFoldDB" id="A0A218XG06"/>
<proteinExistence type="predicted"/>
<sequence>MGVSGFIVLVVLSWSLFVIPRTQQLQASETQVLLQLRKHLEYPPALDAWGSYTEDICNIQAREALGNGGR</sequence>
<protein>
    <submittedName>
        <fullName evidence="2">Uncharacterized protein</fullName>
    </submittedName>
</protein>
<evidence type="ECO:0000256" key="1">
    <source>
        <dbReference type="SAM" id="SignalP"/>
    </source>
</evidence>
<feature type="signal peptide" evidence="1">
    <location>
        <begin position="1"/>
        <end position="24"/>
    </location>
</feature>
<reference evidence="3" key="1">
    <citation type="journal article" date="2017" name="Plant J.">
        <title>The pomegranate (Punica granatum L.) genome and the genomics of punicalagin biosynthesis.</title>
        <authorList>
            <person name="Qin G."/>
            <person name="Xu C."/>
            <person name="Ming R."/>
            <person name="Tang H."/>
            <person name="Guyot R."/>
            <person name="Kramer E.M."/>
            <person name="Hu Y."/>
            <person name="Yi X."/>
            <person name="Qi Y."/>
            <person name="Xu X."/>
            <person name="Gao Z."/>
            <person name="Pan H."/>
            <person name="Jian J."/>
            <person name="Tian Y."/>
            <person name="Yue Z."/>
            <person name="Xu Y."/>
        </authorList>
    </citation>
    <scope>NUCLEOTIDE SEQUENCE [LARGE SCALE GENOMIC DNA]</scope>
    <source>
        <strain evidence="3">cv. Dabenzi</strain>
    </source>
</reference>
<gene>
    <name evidence="2" type="ORF">CDL15_Pgr004285</name>
</gene>
<accession>A0A218XG06</accession>
<evidence type="ECO:0000313" key="3">
    <source>
        <dbReference type="Proteomes" id="UP000197138"/>
    </source>
</evidence>
<dbReference type="Proteomes" id="UP000197138">
    <property type="component" value="Unassembled WGS sequence"/>
</dbReference>
<feature type="chain" id="PRO_5012397520" evidence="1">
    <location>
        <begin position="25"/>
        <end position="70"/>
    </location>
</feature>
<evidence type="ECO:0000313" key="2">
    <source>
        <dbReference type="EMBL" id="OWM83854.1"/>
    </source>
</evidence>
<keyword evidence="1" id="KW-0732">Signal</keyword>
<comment type="caution">
    <text evidence="2">The sequence shown here is derived from an EMBL/GenBank/DDBJ whole genome shotgun (WGS) entry which is preliminary data.</text>
</comment>
<organism evidence="2 3">
    <name type="scientific">Punica granatum</name>
    <name type="common">Pomegranate</name>
    <dbReference type="NCBI Taxonomy" id="22663"/>
    <lineage>
        <taxon>Eukaryota</taxon>
        <taxon>Viridiplantae</taxon>
        <taxon>Streptophyta</taxon>
        <taxon>Embryophyta</taxon>
        <taxon>Tracheophyta</taxon>
        <taxon>Spermatophyta</taxon>
        <taxon>Magnoliopsida</taxon>
        <taxon>eudicotyledons</taxon>
        <taxon>Gunneridae</taxon>
        <taxon>Pentapetalae</taxon>
        <taxon>rosids</taxon>
        <taxon>malvids</taxon>
        <taxon>Myrtales</taxon>
        <taxon>Lythraceae</taxon>
        <taxon>Punica</taxon>
    </lineage>
</organism>
<name>A0A218XG06_PUNGR</name>